<dbReference type="EMBL" id="CP110343">
    <property type="protein sequence ID" value="WPX98062.1"/>
    <property type="molecule type" value="Genomic_DNA"/>
</dbReference>
<proteinExistence type="predicted"/>
<keyword evidence="4" id="KW-1185">Reference proteome</keyword>
<organism evidence="3 4">
    <name type="scientific">Candidatus Fokinia crypta</name>
    <dbReference type="NCBI Taxonomy" id="1920990"/>
    <lineage>
        <taxon>Bacteria</taxon>
        <taxon>Pseudomonadati</taxon>
        <taxon>Pseudomonadota</taxon>
        <taxon>Alphaproteobacteria</taxon>
        <taxon>Rickettsiales</taxon>
        <taxon>Candidatus Midichloriaceae</taxon>
        <taxon>Candidatus Fokinia</taxon>
    </lineage>
</organism>
<keyword evidence="2" id="KW-0472">Membrane</keyword>
<dbReference type="RefSeq" id="WP_323722038.1">
    <property type="nucleotide sequence ID" value="NZ_CP110343.1"/>
</dbReference>
<keyword evidence="2" id="KW-0812">Transmembrane</keyword>
<reference evidence="3" key="1">
    <citation type="submission" date="2022-10" db="EMBL/GenBank/DDBJ databases">
        <title>Host association and intracellularity evolved multiple times independently in the Rickettsiales.</title>
        <authorList>
            <person name="Castelli M."/>
            <person name="Nardi T."/>
            <person name="Gammuto L."/>
            <person name="Bellinzona G."/>
            <person name="Sabaneyeva E."/>
            <person name="Potekhin A."/>
            <person name="Serra V."/>
            <person name="Petroni G."/>
            <person name="Sassera D."/>
        </authorList>
    </citation>
    <scope>NUCLEOTIDE SEQUENCE [LARGE SCALE GENOMIC DNA]</scope>
    <source>
        <strain evidence="3">US_Bl 11III1</strain>
    </source>
</reference>
<accession>A0ABZ0UQX6</accession>
<feature type="transmembrane region" description="Helical" evidence="2">
    <location>
        <begin position="12"/>
        <end position="32"/>
    </location>
</feature>
<feature type="compositionally biased region" description="Low complexity" evidence="1">
    <location>
        <begin position="356"/>
        <end position="375"/>
    </location>
</feature>
<feature type="transmembrane region" description="Helical" evidence="2">
    <location>
        <begin position="52"/>
        <end position="74"/>
    </location>
</feature>
<feature type="region of interest" description="Disordered" evidence="1">
    <location>
        <begin position="356"/>
        <end position="381"/>
    </location>
</feature>
<evidence type="ECO:0000313" key="3">
    <source>
        <dbReference type="EMBL" id="WPX98062.1"/>
    </source>
</evidence>
<name>A0ABZ0UQX6_9RICK</name>
<evidence type="ECO:0000256" key="2">
    <source>
        <dbReference type="SAM" id="Phobius"/>
    </source>
</evidence>
<evidence type="ECO:0000256" key="1">
    <source>
        <dbReference type="SAM" id="MobiDB-lite"/>
    </source>
</evidence>
<keyword evidence="2" id="KW-1133">Transmembrane helix</keyword>
<evidence type="ECO:0000313" key="4">
    <source>
        <dbReference type="Proteomes" id="UP001325140"/>
    </source>
</evidence>
<protein>
    <submittedName>
        <fullName evidence="3">Uncharacterized protein</fullName>
    </submittedName>
</protein>
<sequence length="381" mass="42175">MLRQFQDRIYSVNTLFATATKIAQFGILSYYWGINLPTIATLHTTAFIPIPYAAIEGLIVGIAARLVIFYAPFLGNESISVGSMVKAAVGAFLTNLRVWTDGQVGTTYVSSVDVFGANVKSLVLAYATFSGKTEYVSNIDSIYTVSHCIAKKYEESKQDSTSYEFLIQVATCVLSSLGNYFVKGIFLAASEVICGNGNAICLNILNTIFLKNVAAFYNVDVERSNILVKKSDDKAESKFCYVPAIDVIKSNCSLYLLSNATSWKDNQKKSHYELIDNNYEMHRKSEDCFCFIKVDGFMSSILSFFYSQNLFHSDIVAEFERLFVNLPANLGLSPGVGKCNIDDVINQFCKNEPLSEHFSSGTESSESEGEQSQPSCGIWEL</sequence>
<dbReference type="Proteomes" id="UP001325140">
    <property type="component" value="Chromosome"/>
</dbReference>
<gene>
    <name evidence="3" type="ORF">Fokcrypt_00590</name>
</gene>